<dbReference type="InterPro" id="IPR024066">
    <property type="entry name" value="RGS_subdom1/3"/>
</dbReference>
<feature type="domain" description="RGS" evidence="6">
    <location>
        <begin position="644"/>
        <end position="763"/>
    </location>
</feature>
<keyword evidence="2" id="KW-0964">Secreted</keyword>
<reference evidence="7" key="2">
    <citation type="submission" date="2014-05" db="EMBL/GenBank/DDBJ databases">
        <title>The genome and life-stage specific transcriptomes of Globodera pallida elucidate key aspects of plant parasitism by a cyst nematode.</title>
        <authorList>
            <person name="Cotton J.A."/>
            <person name="Lilley C.J."/>
            <person name="Jones L.M."/>
            <person name="Kikuchi T."/>
            <person name="Reid A.J."/>
            <person name="Thorpe P."/>
            <person name="Tsai I.J."/>
            <person name="Beasley H."/>
            <person name="Blok V."/>
            <person name="Cock P.J.A."/>
            <person name="Van den Akker S.E."/>
            <person name="Holroyd N."/>
            <person name="Hunt M."/>
            <person name="Mantelin S."/>
            <person name="Naghra H."/>
            <person name="Pain A."/>
            <person name="Palomares-Rius J.E."/>
            <person name="Zarowiecki M."/>
            <person name="Berriman M."/>
            <person name="Jones J.T."/>
            <person name="Urwin P.E."/>
        </authorList>
    </citation>
    <scope>NUCLEOTIDE SEQUENCE [LARGE SCALE GENOMIC DNA]</scope>
    <source>
        <strain evidence="7">Lindley</strain>
    </source>
</reference>
<dbReference type="InterPro" id="IPR036305">
    <property type="entry name" value="RGS_sf"/>
</dbReference>
<dbReference type="InterPro" id="IPR000884">
    <property type="entry name" value="TSP1_rpt"/>
</dbReference>
<reference evidence="7" key="1">
    <citation type="submission" date="2013-12" db="EMBL/GenBank/DDBJ databases">
        <authorList>
            <person name="Aslett M."/>
        </authorList>
    </citation>
    <scope>NUCLEOTIDE SEQUENCE [LARGE SCALE GENOMIC DNA]</scope>
    <source>
        <strain evidence="7">Lindley</strain>
    </source>
</reference>
<dbReference type="PRINTS" id="PR01301">
    <property type="entry name" value="RGSPROTEIN"/>
</dbReference>
<dbReference type="WBParaSite" id="GPLIN_000792700">
    <property type="protein sequence ID" value="GPLIN_000792700"/>
    <property type="gene ID" value="GPLIN_000792700"/>
</dbReference>
<dbReference type="Pfam" id="PF19030">
    <property type="entry name" value="TSP1_ADAMTS"/>
    <property type="match status" value="1"/>
</dbReference>
<dbReference type="SMART" id="SM00209">
    <property type="entry name" value="TSP1"/>
    <property type="match status" value="1"/>
</dbReference>
<dbReference type="PANTHER" id="PTHR10845">
    <property type="entry name" value="REGULATOR OF G PROTEIN SIGNALING"/>
    <property type="match status" value="1"/>
</dbReference>
<feature type="compositionally biased region" description="Basic residues" evidence="5">
    <location>
        <begin position="50"/>
        <end position="60"/>
    </location>
</feature>
<dbReference type="PROSITE" id="PS50132">
    <property type="entry name" value="RGS"/>
    <property type="match status" value="1"/>
</dbReference>
<dbReference type="SMART" id="SM00315">
    <property type="entry name" value="RGS"/>
    <property type="match status" value="1"/>
</dbReference>
<dbReference type="FunFam" id="1.10.167.10:FF:000001">
    <property type="entry name" value="Putative regulator of g-protein signaling 12"/>
    <property type="match status" value="1"/>
</dbReference>
<dbReference type="InterPro" id="IPR016137">
    <property type="entry name" value="RGS"/>
</dbReference>
<dbReference type="PANTHER" id="PTHR10845:SF259">
    <property type="entry name" value="RGS DOMAIN-CONTAINING PROTEIN-RELATED"/>
    <property type="match status" value="1"/>
</dbReference>
<dbReference type="GO" id="GO:0005576">
    <property type="term" value="C:extracellular region"/>
    <property type="evidence" value="ECO:0007669"/>
    <property type="project" value="UniProtKB-SubCell"/>
</dbReference>
<evidence type="ECO:0000256" key="5">
    <source>
        <dbReference type="SAM" id="MobiDB-lite"/>
    </source>
</evidence>
<dbReference type="InterPro" id="IPR044926">
    <property type="entry name" value="RGS_subdomain_2"/>
</dbReference>
<protein>
    <submittedName>
        <fullName evidence="8">RGS domain-containing protein</fullName>
    </submittedName>
</protein>
<feature type="region of interest" description="Disordered" evidence="5">
    <location>
        <begin position="42"/>
        <end position="94"/>
    </location>
</feature>
<evidence type="ECO:0000256" key="2">
    <source>
        <dbReference type="ARBA" id="ARBA00022525"/>
    </source>
</evidence>
<feature type="compositionally biased region" description="Low complexity" evidence="5">
    <location>
        <begin position="483"/>
        <end position="495"/>
    </location>
</feature>
<dbReference type="InterPro" id="IPR036383">
    <property type="entry name" value="TSP1_rpt_sf"/>
</dbReference>
<evidence type="ECO:0000259" key="6">
    <source>
        <dbReference type="PROSITE" id="PS50132"/>
    </source>
</evidence>
<evidence type="ECO:0000256" key="1">
    <source>
        <dbReference type="ARBA" id="ARBA00004613"/>
    </source>
</evidence>
<dbReference type="AlphaFoldDB" id="A0A183C4Y3"/>
<organism evidence="7 8">
    <name type="scientific">Globodera pallida</name>
    <name type="common">Potato cyst nematode worm</name>
    <name type="synonym">Heterodera pallida</name>
    <dbReference type="NCBI Taxonomy" id="36090"/>
    <lineage>
        <taxon>Eukaryota</taxon>
        <taxon>Metazoa</taxon>
        <taxon>Ecdysozoa</taxon>
        <taxon>Nematoda</taxon>
        <taxon>Chromadorea</taxon>
        <taxon>Rhabditida</taxon>
        <taxon>Tylenchina</taxon>
        <taxon>Tylenchomorpha</taxon>
        <taxon>Tylenchoidea</taxon>
        <taxon>Heteroderidae</taxon>
        <taxon>Heteroderinae</taxon>
        <taxon>Globodera</taxon>
    </lineage>
</organism>
<evidence type="ECO:0000256" key="3">
    <source>
        <dbReference type="ARBA" id="ARBA00022729"/>
    </source>
</evidence>
<evidence type="ECO:0000256" key="4">
    <source>
        <dbReference type="ARBA" id="ARBA00022737"/>
    </source>
</evidence>
<name>A0A183C4Y3_GLOPA</name>
<evidence type="ECO:0000313" key="8">
    <source>
        <dbReference type="WBParaSite" id="GPLIN_000792700"/>
    </source>
</evidence>
<accession>A0A183C4Y3</accession>
<dbReference type="FunFam" id="2.20.100.10:FF:000005">
    <property type="entry name" value="ADAM metallopeptidase with thrombospondin type 1 motif 9"/>
    <property type="match status" value="1"/>
</dbReference>
<keyword evidence="3" id="KW-0732">Signal</keyword>
<dbReference type="Pfam" id="PF00615">
    <property type="entry name" value="RGS"/>
    <property type="match status" value="1"/>
</dbReference>
<dbReference type="Gene3D" id="1.10.167.10">
    <property type="entry name" value="Regulator of G-protein Signalling 4, domain 2"/>
    <property type="match status" value="1"/>
</dbReference>
<dbReference type="Proteomes" id="UP000050741">
    <property type="component" value="Unassembled WGS sequence"/>
</dbReference>
<proteinExistence type="predicted"/>
<keyword evidence="4" id="KW-0677">Repeat</keyword>
<sequence length="880" mass="99254">MIYQPRAVQLPKKLASSRRFRHKRADFFAAAVDLDDCAKSDAELTERPPSHRHGRQHARRMNNNNNNNNDAWSPPPPPSSRGGTQSAPRTPQRRAMPPALEMIEEISPVLPRPADVRDDLDIPPLPRPLQLSKEWRPLQTSTLTNFHATLPKTNPRYATKLPPIAPLEPPRSLFDPQYTAMCCGISSTDEFNKPVRPEQFNLPSVMAKAKGIRGILFLQLCVTGDSVLKVQVRNGAYFLKSLPISSFVEIRRSISSRRRDKYAAAHHQQRRFCSRVTYPVSQNNQPEFYEEFTFRISRTHLEHGDKLGISVFVQHSGEEKTPELLGGMSFSLVKMIKMAHLHTTSSQQRFFHYDDHQSHLPMGDVSVKLYEGGFFLLPDKKALTTKFAQDKISIRKYYDDIGGCSTTMSTTTSVFVQHSGEEKTPELLGGMSFSLVKMIKIAHAKLYEGGFFLLPDKKALTTNFARDKISIRKYYDDIGGSSTTMSTTTSSIDSSPFRKSVPSPPPSSCELIDQHQQQQSPKRTKAAPSADGRAGRLRTALAATDTLRRVASFTFSPPGTLRSGGGSVQHNQHHFLRTDNKQHGIQLDKRSNSVSTADGDGMDKLHRKTKMALGPLSKTLHFLRSKLDFGISASVLCPSRGHESLEALLAHKYGCLLFREFLQSEFSEENLEFWLECEEFKRMKTGKKSTAQKANQIFDNFVRELAPKEVNLDSQTRLATQAALAMVPLRTEMFTIAQHKIEQLMAKDSYPRFLKSEQYLELLNNNFFKNRREGVCVCATDAQPVEESRCEPRERILEKQCQRAACPYWKLGSWSQCSASCGQDGFQMRLVQCVDSAERKIADQQCHGKEQQQKEKPQSYKVCSPGPCPYWAAIVLTEGT</sequence>
<dbReference type="GO" id="GO:0009653">
    <property type="term" value="P:anatomical structure morphogenesis"/>
    <property type="evidence" value="ECO:0007669"/>
    <property type="project" value="UniProtKB-ARBA"/>
</dbReference>
<dbReference type="Gene3D" id="2.20.100.10">
    <property type="entry name" value="Thrombospondin type-1 (TSP1) repeat"/>
    <property type="match status" value="1"/>
</dbReference>
<dbReference type="SUPFAM" id="SSF48097">
    <property type="entry name" value="Regulator of G-protein signaling, RGS"/>
    <property type="match status" value="1"/>
</dbReference>
<dbReference type="PROSITE" id="PS50092">
    <property type="entry name" value="TSP1"/>
    <property type="match status" value="1"/>
</dbReference>
<feature type="region of interest" description="Disordered" evidence="5">
    <location>
        <begin position="483"/>
        <end position="535"/>
    </location>
</feature>
<reference evidence="8" key="3">
    <citation type="submission" date="2016-06" db="UniProtKB">
        <authorList>
            <consortium name="WormBaseParasite"/>
        </authorList>
    </citation>
    <scope>IDENTIFICATION</scope>
</reference>
<evidence type="ECO:0000313" key="7">
    <source>
        <dbReference type="Proteomes" id="UP000050741"/>
    </source>
</evidence>
<keyword evidence="7" id="KW-1185">Reference proteome</keyword>
<dbReference type="SUPFAM" id="SSF82895">
    <property type="entry name" value="TSP-1 type 1 repeat"/>
    <property type="match status" value="1"/>
</dbReference>
<dbReference type="Gene3D" id="1.10.196.10">
    <property type="match status" value="1"/>
</dbReference>
<comment type="subcellular location">
    <subcellularLocation>
        <location evidence="1">Secreted</location>
    </subcellularLocation>
</comment>